<gene>
    <name evidence="2" type="ORF">CEXT_249301</name>
</gene>
<evidence type="ECO:0000313" key="2">
    <source>
        <dbReference type="EMBL" id="GIY32642.1"/>
    </source>
</evidence>
<dbReference type="Proteomes" id="UP001054945">
    <property type="component" value="Unassembled WGS sequence"/>
</dbReference>
<sequence>MPSHLSTPYQEPPPKKLGEEFHPVPVSPAVWSDALTRLIRRPSSEIPRASSNHRAEIQLLTQLPLPPRKGSSFQGGKGFSRKISELCGRTAIYPSQSRPRLDFRLGKYLHSVPGGLFVVYIRWSLIYATDSSATFHRLVRTIRGKHKWSTICALNSNASFQQSAGGLFRGINGDTIGVTKVCATGAINLKLFPETLFPQNPRRRAVQVCTRSDCFQSSVRRKKIHKGDGQFGGMLYLVSGRHQEGRLNSTLLTNYPDRNDTKLHYEVSKGEAADAFHLGGGFQGRGGRCLSSRGVWGGIIGGSCCIISFQVSRASDLNQKRDAQNAFVRPSRPIRSQSNAAASVGSFEVDTGINQTFSLQAGISI</sequence>
<evidence type="ECO:0000256" key="1">
    <source>
        <dbReference type="SAM" id="MobiDB-lite"/>
    </source>
</evidence>
<feature type="region of interest" description="Disordered" evidence="1">
    <location>
        <begin position="1"/>
        <end position="20"/>
    </location>
</feature>
<name>A0AAV4SK55_CAEEX</name>
<accession>A0AAV4SK55</accession>
<comment type="caution">
    <text evidence="2">The sequence shown here is derived from an EMBL/GenBank/DDBJ whole genome shotgun (WGS) entry which is preliminary data.</text>
</comment>
<protein>
    <submittedName>
        <fullName evidence="2">Uncharacterized protein</fullName>
    </submittedName>
</protein>
<keyword evidence="3" id="KW-1185">Reference proteome</keyword>
<organism evidence="2 3">
    <name type="scientific">Caerostris extrusa</name>
    <name type="common">Bark spider</name>
    <name type="synonym">Caerostris bankana</name>
    <dbReference type="NCBI Taxonomy" id="172846"/>
    <lineage>
        <taxon>Eukaryota</taxon>
        <taxon>Metazoa</taxon>
        <taxon>Ecdysozoa</taxon>
        <taxon>Arthropoda</taxon>
        <taxon>Chelicerata</taxon>
        <taxon>Arachnida</taxon>
        <taxon>Araneae</taxon>
        <taxon>Araneomorphae</taxon>
        <taxon>Entelegynae</taxon>
        <taxon>Araneoidea</taxon>
        <taxon>Araneidae</taxon>
        <taxon>Caerostris</taxon>
    </lineage>
</organism>
<dbReference type="EMBL" id="BPLR01009527">
    <property type="protein sequence ID" value="GIY32642.1"/>
    <property type="molecule type" value="Genomic_DNA"/>
</dbReference>
<dbReference type="AlphaFoldDB" id="A0AAV4SK55"/>
<evidence type="ECO:0000313" key="3">
    <source>
        <dbReference type="Proteomes" id="UP001054945"/>
    </source>
</evidence>
<proteinExistence type="predicted"/>
<reference evidence="2 3" key="1">
    <citation type="submission" date="2021-06" db="EMBL/GenBank/DDBJ databases">
        <title>Caerostris extrusa draft genome.</title>
        <authorList>
            <person name="Kono N."/>
            <person name="Arakawa K."/>
        </authorList>
    </citation>
    <scope>NUCLEOTIDE SEQUENCE [LARGE SCALE GENOMIC DNA]</scope>
</reference>